<keyword evidence="1" id="KW-0732">Signal</keyword>
<feature type="domain" description="Peptidase C39-like" evidence="2">
    <location>
        <begin position="72"/>
        <end position="140"/>
    </location>
</feature>
<accession>A0A1Q9C008</accession>
<name>A0A1Q9C008_SYMMI</name>
<dbReference type="EMBL" id="LSRX01002084">
    <property type="protein sequence ID" value="OLP76258.1"/>
    <property type="molecule type" value="Genomic_DNA"/>
</dbReference>
<feature type="non-terminal residue" evidence="3">
    <location>
        <position position="144"/>
    </location>
</feature>
<evidence type="ECO:0000256" key="1">
    <source>
        <dbReference type="SAM" id="SignalP"/>
    </source>
</evidence>
<evidence type="ECO:0000259" key="2">
    <source>
        <dbReference type="Pfam" id="PF13529"/>
    </source>
</evidence>
<comment type="caution">
    <text evidence="3">The sequence shown here is derived from an EMBL/GenBank/DDBJ whole genome shotgun (WGS) entry which is preliminary data.</text>
</comment>
<reference evidence="3 4" key="1">
    <citation type="submission" date="2016-02" db="EMBL/GenBank/DDBJ databases">
        <title>Genome analysis of coral dinoflagellate symbionts highlights evolutionary adaptations to a symbiotic lifestyle.</title>
        <authorList>
            <person name="Aranda M."/>
            <person name="Li Y."/>
            <person name="Liew Y.J."/>
            <person name="Baumgarten S."/>
            <person name="Simakov O."/>
            <person name="Wilson M."/>
            <person name="Piel J."/>
            <person name="Ashoor H."/>
            <person name="Bougouffa S."/>
            <person name="Bajic V.B."/>
            <person name="Ryu T."/>
            <person name="Ravasi T."/>
            <person name="Bayer T."/>
            <person name="Micklem G."/>
            <person name="Kim H."/>
            <person name="Bhak J."/>
            <person name="Lajeunesse T.C."/>
            <person name="Voolstra C.R."/>
        </authorList>
    </citation>
    <scope>NUCLEOTIDE SEQUENCE [LARGE SCALE GENOMIC DNA]</scope>
    <source>
        <strain evidence="3 4">CCMP2467</strain>
    </source>
</reference>
<sequence length="144" mass="15535">MFRLVPWMQMLALPMLPLPGSAMSDDCFDSYWGHMPNFKQCDPRWKCFPYAGAVGLSTCNTTACRAGGPPNQSNNICGSGCGITSSAMLLSFFNHSMSPPDVASYFLEQGFRNDLAKISGATCNGVTHEAICNAAEHWGLSQLG</sequence>
<feature type="signal peptide" evidence="1">
    <location>
        <begin position="1"/>
        <end position="22"/>
    </location>
</feature>
<evidence type="ECO:0000313" key="3">
    <source>
        <dbReference type="EMBL" id="OLP76258.1"/>
    </source>
</evidence>
<protein>
    <recommendedName>
        <fullName evidence="2">Peptidase C39-like domain-containing protein</fullName>
    </recommendedName>
</protein>
<gene>
    <name evidence="3" type="ORF">AK812_SmicGene43831</name>
</gene>
<dbReference type="AlphaFoldDB" id="A0A1Q9C008"/>
<proteinExistence type="predicted"/>
<keyword evidence="4" id="KW-1185">Reference proteome</keyword>
<organism evidence="3 4">
    <name type="scientific">Symbiodinium microadriaticum</name>
    <name type="common">Dinoflagellate</name>
    <name type="synonym">Zooxanthella microadriatica</name>
    <dbReference type="NCBI Taxonomy" id="2951"/>
    <lineage>
        <taxon>Eukaryota</taxon>
        <taxon>Sar</taxon>
        <taxon>Alveolata</taxon>
        <taxon>Dinophyceae</taxon>
        <taxon>Suessiales</taxon>
        <taxon>Symbiodiniaceae</taxon>
        <taxon>Symbiodinium</taxon>
    </lineage>
</organism>
<dbReference type="Proteomes" id="UP000186817">
    <property type="component" value="Unassembled WGS sequence"/>
</dbReference>
<dbReference type="Pfam" id="PF13529">
    <property type="entry name" value="Peptidase_C39_2"/>
    <property type="match status" value="1"/>
</dbReference>
<evidence type="ECO:0000313" key="4">
    <source>
        <dbReference type="Proteomes" id="UP000186817"/>
    </source>
</evidence>
<feature type="chain" id="PRO_5013113469" description="Peptidase C39-like domain-containing protein" evidence="1">
    <location>
        <begin position="23"/>
        <end position="144"/>
    </location>
</feature>
<dbReference type="InterPro" id="IPR039564">
    <property type="entry name" value="Peptidase_C39-like"/>
</dbReference>